<dbReference type="Proteomes" id="UP001223520">
    <property type="component" value="Chromosome"/>
</dbReference>
<accession>A0AAJ6NSG8</accession>
<organism evidence="1 2">
    <name type="scientific">Halotia branconii CENA392</name>
    <dbReference type="NCBI Taxonomy" id="1539056"/>
    <lineage>
        <taxon>Bacteria</taxon>
        <taxon>Bacillati</taxon>
        <taxon>Cyanobacteriota</taxon>
        <taxon>Cyanophyceae</taxon>
        <taxon>Nostocales</taxon>
        <taxon>Nodulariaceae</taxon>
        <taxon>Halotia</taxon>
    </lineage>
</organism>
<dbReference type="Gene3D" id="2.160.20.80">
    <property type="entry name" value="E3 ubiquitin-protein ligase SopA"/>
    <property type="match status" value="1"/>
</dbReference>
<dbReference type="RefSeq" id="WP_281482877.1">
    <property type="nucleotide sequence ID" value="NZ_CP124543.1"/>
</dbReference>
<dbReference type="InterPro" id="IPR001646">
    <property type="entry name" value="5peptide_repeat"/>
</dbReference>
<proteinExistence type="predicted"/>
<dbReference type="EMBL" id="CP124543">
    <property type="protein sequence ID" value="WGV25578.1"/>
    <property type="molecule type" value="Genomic_DNA"/>
</dbReference>
<gene>
    <name evidence="1" type="ORF">QI031_28270</name>
</gene>
<protein>
    <submittedName>
        <fullName evidence="1">Pentapeptide repeat-containing protein</fullName>
    </submittedName>
</protein>
<dbReference type="Pfam" id="PF00805">
    <property type="entry name" value="Pentapeptide"/>
    <property type="match status" value="1"/>
</dbReference>
<sequence>MQSSLGAILEQDRNFDGLSLRGLNLCNANLTDASFIGADLSGANLQDADLSRAAQRAGLPYKPILTCF</sequence>
<reference evidence="1 2" key="1">
    <citation type="journal article" date="2023" name="Limnol Oceanogr Lett">
        <title>Environmental adaptations by the intertidal Antarctic cyanobacterium Halotia branconii CENA392 as revealed using long-read genome sequencing.</title>
        <authorList>
            <person name="Dextro R.B."/>
            <person name="Delbaje E."/>
            <person name="Freitas P.N.N."/>
            <person name="Geraldes V."/>
            <person name="Pinto E."/>
            <person name="Long P.F."/>
            <person name="Fiore M.F."/>
        </authorList>
    </citation>
    <scope>NUCLEOTIDE SEQUENCE [LARGE SCALE GENOMIC DNA]</scope>
    <source>
        <strain evidence="1 2">CENA392</strain>
    </source>
</reference>
<dbReference type="SUPFAM" id="SSF141571">
    <property type="entry name" value="Pentapeptide repeat-like"/>
    <property type="match status" value="1"/>
</dbReference>
<dbReference type="KEGG" id="hbq:QI031_28270"/>
<name>A0AAJ6NSG8_9CYAN</name>
<evidence type="ECO:0000313" key="1">
    <source>
        <dbReference type="EMBL" id="WGV25578.1"/>
    </source>
</evidence>
<keyword evidence="2" id="KW-1185">Reference proteome</keyword>
<evidence type="ECO:0000313" key="2">
    <source>
        <dbReference type="Proteomes" id="UP001223520"/>
    </source>
</evidence>
<dbReference type="AlphaFoldDB" id="A0AAJ6NSG8"/>